<accession>A0A6S7BZD5</accession>
<keyword evidence="1 3" id="KW-0378">Hydrolase</keyword>
<protein>
    <submittedName>
        <fullName evidence="3">Soluble epoxide hydrolase</fullName>
        <ecNumber evidence="3">3.3.2.10</ecNumber>
    </submittedName>
</protein>
<dbReference type="AlphaFoldDB" id="A0A6S7BZD5"/>
<dbReference type="Pfam" id="PF00561">
    <property type="entry name" value="Abhydrolase_1"/>
    <property type="match status" value="1"/>
</dbReference>
<dbReference type="EMBL" id="CADIKM010000059">
    <property type="protein sequence ID" value="CAB3803963.1"/>
    <property type="molecule type" value="Genomic_DNA"/>
</dbReference>
<dbReference type="PRINTS" id="PR00111">
    <property type="entry name" value="ABHYDROLASE"/>
</dbReference>
<dbReference type="PANTHER" id="PTHR43329">
    <property type="entry name" value="EPOXIDE HYDROLASE"/>
    <property type="match status" value="1"/>
</dbReference>
<organism evidence="3 4">
    <name type="scientific">Pararobbsia alpina</name>
    <dbReference type="NCBI Taxonomy" id="621374"/>
    <lineage>
        <taxon>Bacteria</taxon>
        <taxon>Pseudomonadati</taxon>
        <taxon>Pseudomonadota</taxon>
        <taxon>Betaproteobacteria</taxon>
        <taxon>Burkholderiales</taxon>
        <taxon>Burkholderiaceae</taxon>
        <taxon>Pararobbsia</taxon>
    </lineage>
</organism>
<dbReference type="SUPFAM" id="SSF53474">
    <property type="entry name" value="alpha/beta-Hydrolases"/>
    <property type="match status" value="1"/>
</dbReference>
<dbReference type="InterPro" id="IPR000639">
    <property type="entry name" value="Epox_hydrolase-like"/>
</dbReference>
<dbReference type="PRINTS" id="PR00412">
    <property type="entry name" value="EPOXHYDRLASE"/>
</dbReference>
<sequence>MPLTTTEVASSQRERENMTSTINPIVNHTLRANGIRQHYLDSGSGPVVVLLHGFPETSFAWRFQIPVLANKFRVIAPDLRGYGETDKPASGYDKRNMAQDLIALLDELGIDKIALIGHDRGARVATRFAKDHPQRLDRLVVMDNVPTRVVAQNMNAQTARAYWFFLFHLVPDLPEALINGKEAEWLHYFFADWCYNPHAIEGTDFDTYVKAYKCPGAVRGAMSDYRANAEDVKQDLVDADTKIACPTMAIWGEDFYTVGGMFDMRTVWEGMATHLRAEPIAQCGHLPQEEQPERVNTLLLDFLGTWKG</sequence>
<dbReference type="EC" id="3.3.2.10" evidence="3"/>
<gene>
    <name evidence="3" type="ORF">LMG28138_05436</name>
</gene>
<dbReference type="GO" id="GO:0004301">
    <property type="term" value="F:epoxide hydrolase activity"/>
    <property type="evidence" value="ECO:0007669"/>
    <property type="project" value="UniProtKB-EC"/>
</dbReference>
<dbReference type="InterPro" id="IPR000073">
    <property type="entry name" value="AB_hydrolase_1"/>
</dbReference>
<feature type="domain" description="AB hydrolase-1" evidence="2">
    <location>
        <begin position="46"/>
        <end position="150"/>
    </location>
</feature>
<dbReference type="Proteomes" id="UP000494115">
    <property type="component" value="Unassembled WGS sequence"/>
</dbReference>
<dbReference type="InterPro" id="IPR029058">
    <property type="entry name" value="AB_hydrolase_fold"/>
</dbReference>
<evidence type="ECO:0000259" key="2">
    <source>
        <dbReference type="Pfam" id="PF00561"/>
    </source>
</evidence>
<proteinExistence type="predicted"/>
<evidence type="ECO:0000313" key="4">
    <source>
        <dbReference type="Proteomes" id="UP000494115"/>
    </source>
</evidence>
<dbReference type="Gene3D" id="3.40.50.1820">
    <property type="entry name" value="alpha/beta hydrolase"/>
    <property type="match status" value="1"/>
</dbReference>
<keyword evidence="4" id="KW-1185">Reference proteome</keyword>
<evidence type="ECO:0000313" key="3">
    <source>
        <dbReference type="EMBL" id="CAB3803963.1"/>
    </source>
</evidence>
<reference evidence="3 4" key="1">
    <citation type="submission" date="2020-04" db="EMBL/GenBank/DDBJ databases">
        <authorList>
            <person name="De Canck E."/>
        </authorList>
    </citation>
    <scope>NUCLEOTIDE SEQUENCE [LARGE SCALE GENOMIC DNA]</scope>
    <source>
        <strain evidence="3 4">LMG 28138</strain>
    </source>
</reference>
<evidence type="ECO:0000256" key="1">
    <source>
        <dbReference type="ARBA" id="ARBA00022801"/>
    </source>
</evidence>
<name>A0A6S7BZD5_9BURK</name>